<dbReference type="PROSITE" id="PS00063">
    <property type="entry name" value="ALDOKETO_REDUCTASE_3"/>
    <property type="match status" value="1"/>
</dbReference>
<dbReference type="PANTHER" id="PTHR43827:SF3">
    <property type="entry name" value="NADP-DEPENDENT OXIDOREDUCTASE DOMAIN-CONTAINING PROTEIN"/>
    <property type="match status" value="1"/>
</dbReference>
<evidence type="ECO:0000259" key="8">
    <source>
        <dbReference type="Pfam" id="PF00248"/>
    </source>
</evidence>
<dbReference type="InterPro" id="IPR020471">
    <property type="entry name" value="AKR"/>
</dbReference>
<dbReference type="RefSeq" id="WP_151119567.1">
    <property type="nucleotide sequence ID" value="NZ_CP042582.1"/>
</dbReference>
<dbReference type="PRINTS" id="PR00069">
    <property type="entry name" value="ALDKETRDTASE"/>
</dbReference>
<gene>
    <name evidence="9" type="ORF">FRZ61_42130</name>
</gene>
<evidence type="ECO:0000256" key="1">
    <source>
        <dbReference type="ARBA" id="ARBA00007905"/>
    </source>
</evidence>
<dbReference type="GO" id="GO:0016616">
    <property type="term" value="F:oxidoreductase activity, acting on the CH-OH group of donors, NAD or NADP as acceptor"/>
    <property type="evidence" value="ECO:0007669"/>
    <property type="project" value="UniProtKB-ARBA"/>
</dbReference>
<dbReference type="FunFam" id="3.20.20.100:FF:000002">
    <property type="entry name" value="2,5-diketo-D-gluconic acid reductase A"/>
    <property type="match status" value="1"/>
</dbReference>
<organism evidence="9 10">
    <name type="scientific">Hypericibacter adhaerens</name>
    <dbReference type="NCBI Taxonomy" id="2602016"/>
    <lineage>
        <taxon>Bacteria</taxon>
        <taxon>Pseudomonadati</taxon>
        <taxon>Pseudomonadota</taxon>
        <taxon>Alphaproteobacteria</taxon>
        <taxon>Rhodospirillales</taxon>
        <taxon>Dongiaceae</taxon>
        <taxon>Hypericibacter</taxon>
    </lineage>
</organism>
<proteinExistence type="inferred from homology"/>
<evidence type="ECO:0000256" key="3">
    <source>
        <dbReference type="ARBA" id="ARBA00023002"/>
    </source>
</evidence>
<evidence type="ECO:0000256" key="5">
    <source>
        <dbReference type="PIRSR" id="PIRSR000097-1"/>
    </source>
</evidence>
<dbReference type="EMBL" id="CP042582">
    <property type="protein sequence ID" value="QEX24272.1"/>
    <property type="molecule type" value="Genomic_DNA"/>
</dbReference>
<comment type="catalytic activity">
    <reaction evidence="4">
        <text>hydroxyacetone + NADP(+) = methylglyoxal + NADPH + H(+)</text>
        <dbReference type="Rhea" id="RHEA:27986"/>
        <dbReference type="ChEBI" id="CHEBI:15378"/>
        <dbReference type="ChEBI" id="CHEBI:17158"/>
        <dbReference type="ChEBI" id="CHEBI:27957"/>
        <dbReference type="ChEBI" id="CHEBI:57783"/>
        <dbReference type="ChEBI" id="CHEBI:58349"/>
    </reaction>
</comment>
<dbReference type="KEGG" id="hadh:FRZ61_42130"/>
<reference evidence="9 10" key="1">
    <citation type="submission" date="2019-08" db="EMBL/GenBank/DDBJ databases">
        <title>Hyperibacter terrae gen. nov., sp. nov. and Hyperibacter viscosus sp. nov., two new members in the family Rhodospirillaceae isolated from the rhizosphere of Hypericum perforatum.</title>
        <authorList>
            <person name="Noviana Z."/>
        </authorList>
    </citation>
    <scope>NUCLEOTIDE SEQUENCE [LARGE SCALE GENOMIC DNA]</scope>
    <source>
        <strain evidence="9 10">R5959</strain>
    </source>
</reference>
<evidence type="ECO:0000313" key="10">
    <source>
        <dbReference type="Proteomes" id="UP000325797"/>
    </source>
</evidence>
<protein>
    <submittedName>
        <fullName evidence="9">Oxidoreductase</fullName>
    </submittedName>
</protein>
<dbReference type="Pfam" id="PF00248">
    <property type="entry name" value="Aldo_ket_red"/>
    <property type="match status" value="1"/>
</dbReference>
<dbReference type="PROSITE" id="PS00798">
    <property type="entry name" value="ALDOKETO_REDUCTASE_1"/>
    <property type="match status" value="1"/>
</dbReference>
<dbReference type="SUPFAM" id="SSF51430">
    <property type="entry name" value="NAD(P)-linked oxidoreductase"/>
    <property type="match status" value="1"/>
</dbReference>
<dbReference type="AlphaFoldDB" id="A0A5J6N2T8"/>
<keyword evidence="2" id="KW-0521">NADP</keyword>
<dbReference type="Proteomes" id="UP000325797">
    <property type="component" value="Chromosome"/>
</dbReference>
<feature type="binding site" evidence="6">
    <location>
        <position position="109"/>
    </location>
    <ligand>
        <name>substrate</name>
    </ligand>
</feature>
<sequence>MSHPANIKLNDGAAMPQLGFGVWQVPDDQAGTAVKTAIGAGYRSIDTAAIYGNESGVGQGIKAAGVARSELFITTKLWNDRQGATEPLKALDESLKRLQLDYVDLYLIHWPAPKQDRFVESWKALVTLKKEGRARSIGVSNFQAPHLSRIIDATGVTPAVNQIELHPRLQQKAMREFHARHGIATESWSPLGQGKLLDDPALTAVAKKHRKTTAQVILRWHLENGLIAIPKSTHEPRIRENFALFDFKLDSSDLAQIAKLDANGRIGPDPDRFS</sequence>
<feature type="domain" description="NADP-dependent oxidoreductase" evidence="8">
    <location>
        <begin position="18"/>
        <end position="261"/>
    </location>
</feature>
<dbReference type="InterPro" id="IPR036812">
    <property type="entry name" value="NAD(P)_OxRdtase_dom_sf"/>
</dbReference>
<evidence type="ECO:0000256" key="4">
    <source>
        <dbReference type="ARBA" id="ARBA00049445"/>
    </source>
</evidence>
<evidence type="ECO:0000256" key="7">
    <source>
        <dbReference type="PIRSR" id="PIRSR000097-3"/>
    </source>
</evidence>
<dbReference type="OrthoDB" id="9768793at2"/>
<keyword evidence="3" id="KW-0560">Oxidoreductase</keyword>
<evidence type="ECO:0000256" key="2">
    <source>
        <dbReference type="ARBA" id="ARBA00022857"/>
    </source>
</evidence>
<dbReference type="InterPro" id="IPR023210">
    <property type="entry name" value="NADP_OxRdtase_dom"/>
</dbReference>
<dbReference type="PIRSF" id="PIRSF000097">
    <property type="entry name" value="AKR"/>
    <property type="match status" value="1"/>
</dbReference>
<dbReference type="PANTHER" id="PTHR43827">
    <property type="entry name" value="2,5-DIKETO-D-GLUCONIC ACID REDUCTASE"/>
    <property type="match status" value="1"/>
</dbReference>
<keyword evidence="10" id="KW-1185">Reference proteome</keyword>
<dbReference type="InterPro" id="IPR018170">
    <property type="entry name" value="Aldo/ket_reductase_CS"/>
</dbReference>
<name>A0A5J6N2T8_9PROT</name>
<dbReference type="PROSITE" id="PS00062">
    <property type="entry name" value="ALDOKETO_REDUCTASE_2"/>
    <property type="match status" value="1"/>
</dbReference>
<dbReference type="Gene3D" id="3.20.20.100">
    <property type="entry name" value="NADP-dependent oxidoreductase domain"/>
    <property type="match status" value="1"/>
</dbReference>
<evidence type="ECO:0000256" key="6">
    <source>
        <dbReference type="PIRSR" id="PIRSR000097-2"/>
    </source>
</evidence>
<accession>A0A5J6N2T8</accession>
<feature type="active site" description="Proton donor" evidence="5">
    <location>
        <position position="51"/>
    </location>
</feature>
<evidence type="ECO:0000313" key="9">
    <source>
        <dbReference type="EMBL" id="QEX24272.1"/>
    </source>
</evidence>
<comment type="similarity">
    <text evidence="1">Belongs to the aldo/keto reductase family.</text>
</comment>
<feature type="site" description="Lowers pKa of active site Tyr" evidence="7">
    <location>
        <position position="76"/>
    </location>
</feature>